<sequence length="645" mass="69633">MTAGGAPVRVFVAPSGNGFMRDIAGWIVEAASGTGRDAELVDDRLPRADGALNLVVAPHEFFELSDAPTGDLQRAAAVSICVCTEQPGTPWFHLSIDACRRGIAALDINPQGVAALRDVGVDARHLRLGGTPSIDVASTRSGSAASGSVADRPIDVLFLGGLDDRRGAVLASLAPHLYRHRSEIRVFRFDRPITPTTPGVVFGREKYGLLASATLLVNLHRDRSAHLPPGTTPPAYFEWARMIEAMANGCVVVTEPSEGFEPLVPGTHFVSVTADSMADEIESLLGDPSRVAAIREAAHRAVTVDLALDREIAGVLDRLEHDVLPHLSAHVASTDPTKGLWRLGGSKVPPPVRLGPFRPLRDLQRRAKSVAMAENAALRRLDRVACLLAHGTEQHVERVETPSWATARPDVSVIVTVYNYAGVVTETLESIAASEDVAFEVIVIDDHATDDSREVVRRFLADHPDVPMVLLGKDANGGLAAARNDGFAEARADLVMVMDADNHVYPTALAKMAAALRNDPGAAAAYAILEDFGAQQNIRSALAWEVERLCAANYIDAQAMWRREAWSDLGGYRDDDEHVYGWEDWDLWLRLAASGGRALLVPEILGRYRVQAGSMIALTNLSTDEAIDAIRARYPSLPWPSLPPR</sequence>
<dbReference type="Pfam" id="PF00535">
    <property type="entry name" value="Glycos_transf_2"/>
    <property type="match status" value="1"/>
</dbReference>
<feature type="domain" description="Glycosyltransferase 2-like" evidence="1">
    <location>
        <begin position="412"/>
        <end position="543"/>
    </location>
</feature>
<evidence type="ECO:0000259" key="2">
    <source>
        <dbReference type="Pfam" id="PF13524"/>
    </source>
</evidence>
<gene>
    <name evidence="3" type="ORF">UFOPK1493_02551</name>
</gene>
<proteinExistence type="predicted"/>
<dbReference type="InterPro" id="IPR055259">
    <property type="entry name" value="YkvP/CgeB_Glyco_trans-like"/>
</dbReference>
<feature type="domain" description="Spore protein YkvP/CgeB glycosyl transferase-like" evidence="2">
    <location>
        <begin position="205"/>
        <end position="303"/>
    </location>
</feature>
<name>A0A6J6EGJ4_9ZZZZ</name>
<dbReference type="EMBL" id="CAEZSR010000108">
    <property type="protein sequence ID" value="CAB4573423.1"/>
    <property type="molecule type" value="Genomic_DNA"/>
</dbReference>
<dbReference type="Pfam" id="PF13524">
    <property type="entry name" value="Glyco_trans_1_2"/>
    <property type="match status" value="1"/>
</dbReference>
<dbReference type="SUPFAM" id="SSF53756">
    <property type="entry name" value="UDP-Glycosyltransferase/glycogen phosphorylase"/>
    <property type="match status" value="1"/>
</dbReference>
<dbReference type="PANTHER" id="PTHR43685:SF2">
    <property type="entry name" value="GLYCOSYLTRANSFERASE 2-LIKE DOMAIN-CONTAINING PROTEIN"/>
    <property type="match status" value="1"/>
</dbReference>
<accession>A0A6J6EGJ4</accession>
<protein>
    <submittedName>
        <fullName evidence="3">Unannotated protein</fullName>
    </submittedName>
</protein>
<reference evidence="3" key="1">
    <citation type="submission" date="2020-05" db="EMBL/GenBank/DDBJ databases">
        <authorList>
            <person name="Chiriac C."/>
            <person name="Salcher M."/>
            <person name="Ghai R."/>
            <person name="Kavagutti S V."/>
        </authorList>
    </citation>
    <scope>NUCLEOTIDE SEQUENCE</scope>
</reference>
<organism evidence="3">
    <name type="scientific">freshwater metagenome</name>
    <dbReference type="NCBI Taxonomy" id="449393"/>
    <lineage>
        <taxon>unclassified sequences</taxon>
        <taxon>metagenomes</taxon>
        <taxon>ecological metagenomes</taxon>
    </lineage>
</organism>
<dbReference type="PANTHER" id="PTHR43685">
    <property type="entry name" value="GLYCOSYLTRANSFERASE"/>
    <property type="match status" value="1"/>
</dbReference>
<dbReference type="Gene3D" id="3.90.550.10">
    <property type="entry name" value="Spore Coat Polysaccharide Biosynthesis Protein SpsA, Chain A"/>
    <property type="match status" value="1"/>
</dbReference>
<dbReference type="InterPro" id="IPR001173">
    <property type="entry name" value="Glyco_trans_2-like"/>
</dbReference>
<evidence type="ECO:0000313" key="3">
    <source>
        <dbReference type="EMBL" id="CAB4573423.1"/>
    </source>
</evidence>
<dbReference type="InterPro" id="IPR050834">
    <property type="entry name" value="Glycosyltransf_2"/>
</dbReference>
<dbReference type="Gene3D" id="3.40.50.2000">
    <property type="entry name" value="Glycogen Phosphorylase B"/>
    <property type="match status" value="1"/>
</dbReference>
<dbReference type="InterPro" id="IPR029044">
    <property type="entry name" value="Nucleotide-diphossugar_trans"/>
</dbReference>
<dbReference type="CDD" id="cd00761">
    <property type="entry name" value="Glyco_tranf_GTA_type"/>
    <property type="match status" value="1"/>
</dbReference>
<dbReference type="SUPFAM" id="SSF53448">
    <property type="entry name" value="Nucleotide-diphospho-sugar transferases"/>
    <property type="match status" value="1"/>
</dbReference>
<evidence type="ECO:0000259" key="1">
    <source>
        <dbReference type="Pfam" id="PF00535"/>
    </source>
</evidence>
<dbReference type="AlphaFoldDB" id="A0A6J6EGJ4"/>